<feature type="region of interest" description="Disordered" evidence="7">
    <location>
        <begin position="522"/>
        <end position="589"/>
    </location>
</feature>
<dbReference type="GO" id="GO:0000977">
    <property type="term" value="F:RNA polymerase II transcription regulatory region sequence-specific DNA binding"/>
    <property type="evidence" value="ECO:0007669"/>
    <property type="project" value="TreeGrafter"/>
</dbReference>
<dbReference type="CDD" id="cd21990">
    <property type="entry name" value="HMG-box_CIC-like"/>
    <property type="match status" value="1"/>
</dbReference>
<name>T1KTR7_TETUR</name>
<dbReference type="InterPro" id="IPR052412">
    <property type="entry name" value="CC-Dev_Transcription_Reg"/>
</dbReference>
<dbReference type="Pfam" id="PF00505">
    <property type="entry name" value="HMG_box"/>
    <property type="match status" value="1"/>
</dbReference>
<evidence type="ECO:0000256" key="5">
    <source>
        <dbReference type="ARBA" id="ARBA00023242"/>
    </source>
</evidence>
<dbReference type="InterPro" id="IPR058606">
    <property type="entry name" value="HTH_Cic_C"/>
</dbReference>
<feature type="DNA-binding region" description="HMG box" evidence="6">
    <location>
        <begin position="666"/>
        <end position="734"/>
    </location>
</feature>
<feature type="region of interest" description="Disordered" evidence="7">
    <location>
        <begin position="627"/>
        <end position="667"/>
    </location>
</feature>
<keyword evidence="8" id="KW-0812">Transmembrane</keyword>
<dbReference type="Pfam" id="PF25981">
    <property type="entry name" value="HTH_Cic_C"/>
    <property type="match status" value="1"/>
</dbReference>
<evidence type="ECO:0000256" key="7">
    <source>
        <dbReference type="SAM" id="MobiDB-lite"/>
    </source>
</evidence>
<sequence>MLNIIQNQLEIILNETGFIKTNVSGKPEIHLQFLSPLYYILCFCFTLSQLPLIMATKKFLVRFINHLIDSAPNSPLELTTDQTSLTGSDNVPLSSEHNIALVYLNKYKKGDIVSSASGIRKKFNGKQWRRLCSKEDCTKESQRRGFCSRHLSMKSSSTSNSPGCSTIGWNPSAVTVSSSMIASNMATSSVSNDMKGMKAVSSPLPNPPITPTAKSPLQNNFPRNQVFGENGLSLHSSESQKIVNLAVASSVSVSIAAAAPVSASTASSGASSSFSSTASSTTSSTASSTASSCYSSSFDTTEAANMLISLRTSPKAGNQTVIVKPNELSLVAGARSGLMAARLISNENSFFLGQPNSIPLSPHTVQSCQSTTLPVATLSVNSPSPSQLSSESSLASTKGMPTGTHFVQALHIDGNNLTNSIGRIEERWNSENAESRSCLNNNGNNNNNNNKINNDLSNATNNINATVDSNNHVTHSYHHDHRVKEWLLPNSVNGSSPSSVTSSSNHEMPLFPWHNSNNNHSLSYHRNISPSGPNSPPRSAPPQFSDSENDLDEDEILDVDGGGGEGEDEDDEVFTSLSSSTTTTTTKTTTVTSNSIENKNDEDDSNMIIDKLSNVISVARRRSKSCSALQDGSKDLKGEEACNNNGDNGDDDANLKKSKSTSKQHIRRPMNAFMIFSKRHRALVHQRHPNSDNRTVSKILGEWWYSLKKEEKDQYNDLAFKVKEAHFKKHPNWKWCSKGTGPGSSLENESIPLTNEDGYKKKPVSKSVKRKSKSDDKLEENSSSSVNSSRSYSKSTALKSINEEVLNSSTLMEIEPSNNEPVDNIRENRPSVRFSSPVDLRTPSSAKSYSPSVTPTQSSSIDLSLHSVNSASSASSASSSSSSLLPLISQSNLSKSPAENLSSIHESARTIGPDAQVESVGRVGGSDILTSSASPFPMHVISQPSHSRFSLVNESAVPISSPLFLTSYSNFISYNENTSASNLPYSQVSQRSPVIVAPQGHKQMRLPSSANPYSPNPNQPSASSHQQLQFASHHKKTSHETLPSQIANKHHQPLPLYNPFMSFINHYQPLTAPLTPIVLSHVGVNPPSPAILSPSTVHGSTSEPKFVLAPTPAQLGKVRNKKLSGNTNDPQSSAKLNDNDANTNLTLPPPLPTSTTTTTSTTNTSATKKINSNEDENEFNVSKKSTNNGHNEQQTQQNKEEKLSMTQDGKITDNKVDHEVDNDKVNNDPNGNDNLKMMNANIKLNNSNSNNTNTDSIGDTADKDAMDKVLEEVNFDQQFAQLPEFKPEDKNLTTSAPSTPLPFSPTAFVQSYRKKQRSSISSGISTPTAFNSNSVTTIPVVSNAPSITSSLSSSSSSSSTSTTTIASTVATMLTSTSTTTLPTSSPMSVSTSSMTIPKNNNLNSNSNSNHPITLGSGEKFFGPNFNLGEAIASVTHNGANNNTPEYTKNKNVITLLTPKSPKTPGGDIDKSSNRRVLDQRRQLVMQFFNECGFWPTAQETASFQQRYSNVFPHKHTLQLKIREVRQKLMATTPMTPNSALKEHNENAKINENNSSSIMNNKNGNSNSCNSDDNEKGEDKKSPYYGQQSLDSSKCENSIENTSQYPSQEQTQHQQLQNSLITSKNVQKMDN</sequence>
<feature type="compositionally biased region" description="Acidic residues" evidence="7">
    <location>
        <begin position="547"/>
        <end position="558"/>
    </location>
</feature>
<dbReference type="STRING" id="32264.T1KTR7"/>
<feature type="compositionally biased region" description="Low complexity" evidence="7">
    <location>
        <begin position="1551"/>
        <end position="1570"/>
    </location>
</feature>
<evidence type="ECO:0000256" key="8">
    <source>
        <dbReference type="SAM" id="Phobius"/>
    </source>
</evidence>
<organism evidence="10 11">
    <name type="scientific">Tetranychus urticae</name>
    <name type="common">Two-spotted spider mite</name>
    <dbReference type="NCBI Taxonomy" id="32264"/>
    <lineage>
        <taxon>Eukaryota</taxon>
        <taxon>Metazoa</taxon>
        <taxon>Ecdysozoa</taxon>
        <taxon>Arthropoda</taxon>
        <taxon>Chelicerata</taxon>
        <taxon>Arachnida</taxon>
        <taxon>Acari</taxon>
        <taxon>Acariformes</taxon>
        <taxon>Trombidiformes</taxon>
        <taxon>Prostigmata</taxon>
        <taxon>Eleutherengona</taxon>
        <taxon>Raphignathae</taxon>
        <taxon>Tetranychoidea</taxon>
        <taxon>Tetranychidae</taxon>
        <taxon>Tetranychus</taxon>
    </lineage>
</organism>
<dbReference type="InterPro" id="IPR058607">
    <property type="entry name" value="HMG-box_Cic-like"/>
</dbReference>
<feature type="region of interest" description="Disordered" evidence="7">
    <location>
        <begin position="1376"/>
        <end position="1415"/>
    </location>
</feature>
<feature type="compositionally biased region" description="Polar residues" evidence="7">
    <location>
        <begin position="212"/>
        <end position="223"/>
    </location>
</feature>
<dbReference type="FunFam" id="1.10.30.10:FF:000075">
    <property type="entry name" value="Capicua transcriptional repressor a"/>
    <property type="match status" value="1"/>
</dbReference>
<dbReference type="SUPFAM" id="SSF47095">
    <property type="entry name" value="HMG-box"/>
    <property type="match status" value="1"/>
</dbReference>
<feature type="compositionally biased region" description="Low complexity" evidence="7">
    <location>
        <begin position="1153"/>
        <end position="1165"/>
    </location>
</feature>
<dbReference type="HOGENOM" id="CLU_254939_0_0_1"/>
<dbReference type="EnsemblMetazoa" id="tetur21g00740.1">
    <property type="protein sequence ID" value="tetur21g00740.1"/>
    <property type="gene ID" value="tetur21g00740"/>
</dbReference>
<evidence type="ECO:0000313" key="10">
    <source>
        <dbReference type="EnsemblMetazoa" id="tetur21g00740.1"/>
    </source>
</evidence>
<feature type="region of interest" description="Disordered" evidence="7">
    <location>
        <begin position="435"/>
        <end position="478"/>
    </location>
</feature>
<dbReference type="GO" id="GO:0005634">
    <property type="term" value="C:nucleus"/>
    <property type="evidence" value="ECO:0007669"/>
    <property type="project" value="UniProtKB-UniRule"/>
</dbReference>
<reference evidence="10" key="2">
    <citation type="submission" date="2015-06" db="UniProtKB">
        <authorList>
            <consortium name="EnsemblMetazoa"/>
        </authorList>
    </citation>
    <scope>IDENTIFICATION</scope>
</reference>
<feature type="compositionally biased region" description="Basic residues" evidence="7">
    <location>
        <begin position="761"/>
        <end position="772"/>
    </location>
</feature>
<dbReference type="PROSITE" id="PS50118">
    <property type="entry name" value="HMG_BOX_2"/>
    <property type="match status" value="1"/>
</dbReference>
<feature type="compositionally biased region" description="Basic and acidic residues" evidence="7">
    <location>
        <begin position="1572"/>
        <end position="1581"/>
    </location>
</feature>
<feature type="compositionally biased region" description="Polar residues" evidence="7">
    <location>
        <begin position="743"/>
        <end position="753"/>
    </location>
</feature>
<accession>T1KTR7</accession>
<feature type="region of interest" description="Disordered" evidence="7">
    <location>
        <begin position="809"/>
        <end position="860"/>
    </location>
</feature>
<feature type="region of interest" description="Disordered" evidence="7">
    <location>
        <begin position="732"/>
        <end position="794"/>
    </location>
</feature>
<feature type="compositionally biased region" description="Polar residues" evidence="7">
    <location>
        <begin position="809"/>
        <end position="821"/>
    </location>
</feature>
<feature type="compositionally biased region" description="Basic and acidic residues" evidence="7">
    <location>
        <begin position="1210"/>
        <end position="1226"/>
    </location>
</feature>
<feature type="domain" description="HMG box" evidence="9">
    <location>
        <begin position="666"/>
        <end position="734"/>
    </location>
</feature>
<dbReference type="Gene3D" id="1.10.30.10">
    <property type="entry name" value="High mobility group box domain"/>
    <property type="match status" value="1"/>
</dbReference>
<keyword evidence="5 6" id="KW-0539">Nucleus</keyword>
<dbReference type="Proteomes" id="UP000015104">
    <property type="component" value="Unassembled WGS sequence"/>
</dbReference>
<reference evidence="11" key="1">
    <citation type="submission" date="2011-08" db="EMBL/GenBank/DDBJ databases">
        <authorList>
            <person name="Rombauts S."/>
        </authorList>
    </citation>
    <scope>NUCLEOTIDE SEQUENCE</scope>
    <source>
        <strain evidence="11">London</strain>
    </source>
</reference>
<keyword evidence="8" id="KW-0472">Membrane</keyword>
<proteinExistence type="predicted"/>
<feature type="compositionally biased region" description="Polar residues" evidence="7">
    <location>
        <begin position="1179"/>
        <end position="1190"/>
    </location>
</feature>
<feature type="compositionally biased region" description="Basic residues" evidence="7">
    <location>
        <begin position="656"/>
        <end position="667"/>
    </location>
</feature>
<keyword evidence="8" id="KW-1133">Transmembrane helix</keyword>
<dbReference type="eggNOG" id="KOG2746">
    <property type="taxonomic scope" value="Eukaryota"/>
</dbReference>
<evidence type="ECO:0000256" key="3">
    <source>
        <dbReference type="ARBA" id="ARBA00023125"/>
    </source>
</evidence>
<evidence type="ECO:0000259" key="9">
    <source>
        <dbReference type="PROSITE" id="PS50118"/>
    </source>
</evidence>
<feature type="compositionally biased region" description="Polar residues" evidence="7">
    <location>
        <begin position="1584"/>
        <end position="1630"/>
    </location>
</feature>
<keyword evidence="3 6" id="KW-0238">DNA-binding</keyword>
<feature type="region of interest" description="Disordered" evidence="7">
    <location>
        <begin position="197"/>
        <end position="224"/>
    </location>
</feature>
<feature type="compositionally biased region" description="Polar residues" evidence="7">
    <location>
        <begin position="1093"/>
        <end position="1103"/>
    </location>
</feature>
<feature type="compositionally biased region" description="Polar residues" evidence="7">
    <location>
        <begin position="842"/>
        <end position="860"/>
    </location>
</feature>
<protein>
    <recommendedName>
        <fullName evidence="9">HMG box domain-containing protein</fullName>
    </recommendedName>
</protein>
<dbReference type="InterPro" id="IPR036910">
    <property type="entry name" value="HMG_box_dom_sf"/>
</dbReference>
<dbReference type="EMBL" id="CAEY01000546">
    <property type="status" value="NOT_ANNOTATED_CDS"/>
    <property type="molecule type" value="Genomic_DNA"/>
</dbReference>
<dbReference type="SMART" id="SM00398">
    <property type="entry name" value="HMG"/>
    <property type="match status" value="1"/>
</dbReference>
<dbReference type="GO" id="GO:0000981">
    <property type="term" value="F:DNA-binding transcription factor activity, RNA polymerase II-specific"/>
    <property type="evidence" value="ECO:0007669"/>
    <property type="project" value="TreeGrafter"/>
</dbReference>
<feature type="region of interest" description="Disordered" evidence="7">
    <location>
        <begin position="265"/>
        <end position="292"/>
    </location>
</feature>
<feature type="region of interest" description="Disordered" evidence="7">
    <location>
        <begin position="1002"/>
        <end position="1042"/>
    </location>
</feature>
<evidence type="ECO:0000313" key="11">
    <source>
        <dbReference type="Proteomes" id="UP000015104"/>
    </source>
</evidence>
<feature type="compositionally biased region" description="Polar residues" evidence="7">
    <location>
        <begin position="455"/>
        <end position="474"/>
    </location>
</feature>
<feature type="compositionally biased region" description="Low complexity" evidence="7">
    <location>
        <begin position="1376"/>
        <end position="1409"/>
    </location>
</feature>
<feature type="compositionally biased region" description="Low complexity" evidence="7">
    <location>
        <begin position="440"/>
        <end position="454"/>
    </location>
</feature>
<keyword evidence="11" id="KW-1185">Reference proteome</keyword>
<feature type="region of interest" description="Disordered" evidence="7">
    <location>
        <begin position="1093"/>
        <end position="1233"/>
    </location>
</feature>
<feature type="region of interest" description="Disordered" evidence="7">
    <location>
        <begin position="1551"/>
        <end position="1630"/>
    </location>
</feature>
<feature type="region of interest" description="Disordered" evidence="7">
    <location>
        <begin position="1284"/>
        <end position="1305"/>
    </location>
</feature>
<evidence type="ECO:0000256" key="6">
    <source>
        <dbReference type="PROSITE-ProRule" id="PRU00267"/>
    </source>
</evidence>
<dbReference type="PANTHER" id="PTHR13059:SF13">
    <property type="entry name" value="PROTEIN CAPICUA HOMOLOG"/>
    <property type="match status" value="1"/>
</dbReference>
<dbReference type="InterPro" id="IPR009071">
    <property type="entry name" value="HMG_box_dom"/>
</dbReference>
<feature type="compositionally biased region" description="Polar residues" evidence="7">
    <location>
        <begin position="1123"/>
        <end position="1135"/>
    </location>
</feature>
<feature type="compositionally biased region" description="Low complexity" evidence="7">
    <location>
        <begin position="782"/>
        <end position="794"/>
    </location>
</feature>
<evidence type="ECO:0000256" key="2">
    <source>
        <dbReference type="ARBA" id="ARBA00023015"/>
    </source>
</evidence>
<keyword evidence="2" id="KW-0805">Transcription regulation</keyword>
<feature type="compositionally biased region" description="Low complexity" evidence="7">
    <location>
        <begin position="575"/>
        <end position="589"/>
    </location>
</feature>
<evidence type="ECO:0000256" key="1">
    <source>
        <dbReference type="ARBA" id="ARBA00022553"/>
    </source>
</evidence>
<keyword evidence="4" id="KW-0804">Transcription</keyword>
<evidence type="ECO:0000256" key="4">
    <source>
        <dbReference type="ARBA" id="ARBA00023163"/>
    </source>
</evidence>
<keyword evidence="1" id="KW-0597">Phosphoprotein</keyword>
<feature type="transmembrane region" description="Helical" evidence="8">
    <location>
        <begin position="37"/>
        <end position="55"/>
    </location>
</feature>
<dbReference type="PANTHER" id="PTHR13059">
    <property type="entry name" value="HMG-BOX TRANSCRIPTION FACTOR BBX"/>
    <property type="match status" value="1"/>
</dbReference>